<dbReference type="InterPro" id="IPR009030">
    <property type="entry name" value="Growth_fac_rcpt_cys_sf"/>
</dbReference>
<feature type="disulfide bond" evidence="14">
    <location>
        <begin position="1210"/>
        <end position="1219"/>
    </location>
</feature>
<dbReference type="FunFam" id="2.10.25.10:FF:000348">
    <property type="entry name" value="Crumbs 1, cell polarity complex component"/>
    <property type="match status" value="1"/>
</dbReference>
<dbReference type="FunFam" id="2.60.120.200:FF:000081">
    <property type="entry name" value="Crumbs 1, cell polarity complex component"/>
    <property type="match status" value="1"/>
</dbReference>
<comment type="subcellular location">
    <subcellularLocation>
        <location evidence="1">Apical cell membrane</location>
        <topology evidence="1">Single-pass type I membrane protein</topology>
    </subcellularLocation>
    <subcellularLocation>
        <location evidence="2">Cell projection</location>
    </subcellularLocation>
</comment>
<dbReference type="RefSeq" id="XP_068072421.1">
    <property type="nucleotide sequence ID" value="XM_068216320.1"/>
</dbReference>
<evidence type="ECO:0000313" key="18">
    <source>
        <dbReference type="Proteomes" id="UP000000437"/>
    </source>
</evidence>
<keyword evidence="4 14" id="KW-0245">EGF-like domain</keyword>
<dbReference type="PROSITE" id="PS01186">
    <property type="entry name" value="EGF_2"/>
    <property type="match status" value="11"/>
</dbReference>
<protein>
    <submittedName>
        <fullName evidence="19">Protein crumbs homolog 1 isoform X1</fullName>
    </submittedName>
</protein>
<feature type="disulfide bond" evidence="14">
    <location>
        <begin position="184"/>
        <end position="193"/>
    </location>
</feature>
<dbReference type="FunFam" id="2.10.25.10:FF:000252">
    <property type="entry name" value="Crumbs homolog 1 (Drosophila)"/>
    <property type="match status" value="1"/>
</dbReference>
<feature type="disulfide bond" evidence="14">
    <location>
        <begin position="700"/>
        <end position="709"/>
    </location>
</feature>
<dbReference type="FunFam" id="2.10.25.10:FF:000039">
    <property type="entry name" value="Crumbs cell polarity complex component 1"/>
    <property type="match status" value="1"/>
</dbReference>
<dbReference type="PROSITE" id="PS00010">
    <property type="entry name" value="ASX_HYDROXYL"/>
    <property type="match status" value="8"/>
</dbReference>
<evidence type="ECO:0000259" key="16">
    <source>
        <dbReference type="PROSITE" id="PS50025"/>
    </source>
</evidence>
<dbReference type="GeneID" id="560942"/>
<dbReference type="GO" id="GO:0032991">
    <property type="term" value="C:protein-containing complex"/>
    <property type="evidence" value="ECO:0000353"/>
    <property type="project" value="ZFIN"/>
</dbReference>
<dbReference type="InterPro" id="IPR013320">
    <property type="entry name" value="ConA-like_dom_sf"/>
</dbReference>
<dbReference type="Gene3D" id="2.10.25.10">
    <property type="entry name" value="Laminin"/>
    <property type="match status" value="16"/>
</dbReference>
<keyword evidence="6" id="KW-0732">Signal</keyword>
<evidence type="ECO:0000256" key="5">
    <source>
        <dbReference type="ARBA" id="ARBA00022692"/>
    </source>
</evidence>
<keyword evidence="5 15" id="KW-0812">Transmembrane</keyword>
<dbReference type="FunFam" id="2.10.25.10:FF:000208">
    <property type="entry name" value="Crumbs 2, cell polarity complex component"/>
    <property type="match status" value="1"/>
</dbReference>
<dbReference type="CTD" id="23418"/>
<dbReference type="SMART" id="SM00282">
    <property type="entry name" value="LamG"/>
    <property type="match status" value="3"/>
</dbReference>
<dbReference type="PROSITE" id="PS50025">
    <property type="entry name" value="LAM_G_DOMAIN"/>
    <property type="match status" value="3"/>
</dbReference>
<feature type="disulfide bond" evidence="14">
    <location>
        <begin position="105"/>
        <end position="114"/>
    </location>
</feature>
<evidence type="ECO:0000256" key="3">
    <source>
        <dbReference type="ARBA" id="ARBA00022475"/>
    </source>
</evidence>
<dbReference type="AGR" id="ZFIN:ZDB-GENE-050208-382"/>
<dbReference type="SUPFAM" id="SSF49899">
    <property type="entry name" value="Concanavalin A-like lectins/glucanases"/>
    <property type="match status" value="3"/>
</dbReference>
<evidence type="ECO:0000256" key="11">
    <source>
        <dbReference type="ARBA" id="ARBA00023180"/>
    </source>
</evidence>
<evidence type="ECO:0000256" key="1">
    <source>
        <dbReference type="ARBA" id="ARBA00004247"/>
    </source>
</evidence>
<organism evidence="18 19">
    <name type="scientific">Danio rerio</name>
    <name type="common">Zebrafish</name>
    <name type="synonym">Brachydanio rerio</name>
    <dbReference type="NCBI Taxonomy" id="7955"/>
    <lineage>
        <taxon>Eukaryota</taxon>
        <taxon>Metazoa</taxon>
        <taxon>Chordata</taxon>
        <taxon>Craniata</taxon>
        <taxon>Vertebrata</taxon>
        <taxon>Euteleostomi</taxon>
        <taxon>Actinopterygii</taxon>
        <taxon>Neopterygii</taxon>
        <taxon>Teleostei</taxon>
        <taxon>Ostariophysi</taxon>
        <taxon>Cypriniformes</taxon>
        <taxon>Danionidae</taxon>
        <taxon>Danioninae</taxon>
        <taxon>Danio</taxon>
    </lineage>
</organism>
<dbReference type="FunFam" id="2.10.25.10:FF:000742">
    <property type="entry name" value="Crumbs cell polarity complex component 1"/>
    <property type="match status" value="1"/>
</dbReference>
<feature type="disulfide bond" evidence="14">
    <location>
        <begin position="1173"/>
        <end position="1182"/>
    </location>
</feature>
<dbReference type="GO" id="GO:0042995">
    <property type="term" value="C:cell projection"/>
    <property type="evidence" value="ECO:0007669"/>
    <property type="project" value="UniProtKB-SubCell"/>
</dbReference>
<feature type="domain" description="Laminin G" evidence="16">
    <location>
        <begin position="495"/>
        <end position="672"/>
    </location>
</feature>
<evidence type="ECO:0000256" key="7">
    <source>
        <dbReference type="ARBA" id="ARBA00022737"/>
    </source>
</evidence>
<feature type="domain" description="EGF-like" evidence="17">
    <location>
        <begin position="158"/>
        <end position="194"/>
    </location>
</feature>
<feature type="domain" description="EGF-like" evidence="17">
    <location>
        <begin position="350"/>
        <end position="406"/>
    </location>
</feature>
<evidence type="ECO:0000256" key="15">
    <source>
        <dbReference type="SAM" id="Phobius"/>
    </source>
</evidence>
<dbReference type="Pfam" id="PF02210">
    <property type="entry name" value="Laminin_G_2"/>
    <property type="match status" value="3"/>
</dbReference>
<feature type="domain" description="EGF-like" evidence="17">
    <location>
        <begin position="35"/>
        <end position="74"/>
    </location>
</feature>
<evidence type="ECO:0000256" key="13">
    <source>
        <dbReference type="ARBA" id="ARBA00060989"/>
    </source>
</evidence>
<dbReference type="GO" id="GO:0045197">
    <property type="term" value="P:establishment or maintenance of epithelial cell apical/basal polarity"/>
    <property type="evidence" value="ECO:0000316"/>
    <property type="project" value="ZFIN"/>
</dbReference>
<feature type="domain" description="EGF-like" evidence="17">
    <location>
        <begin position="117"/>
        <end position="156"/>
    </location>
</feature>
<feature type="domain" description="EGF-like" evidence="17">
    <location>
        <begin position="272"/>
        <end position="310"/>
    </location>
</feature>
<dbReference type="GO" id="GO:0048731">
    <property type="term" value="P:system development"/>
    <property type="evidence" value="ECO:0007669"/>
    <property type="project" value="UniProtKB-ARBA"/>
</dbReference>
<dbReference type="GO" id="GO:0048858">
    <property type="term" value="P:cell projection morphogenesis"/>
    <property type="evidence" value="ECO:0000315"/>
    <property type="project" value="ZFIN"/>
</dbReference>
<dbReference type="PROSITE" id="PS50026">
    <property type="entry name" value="EGF_3"/>
    <property type="match status" value="18"/>
</dbReference>
<dbReference type="InterPro" id="IPR018097">
    <property type="entry name" value="EGF_Ca-bd_CS"/>
</dbReference>
<evidence type="ECO:0000256" key="14">
    <source>
        <dbReference type="PROSITE-ProRule" id="PRU00076"/>
    </source>
</evidence>
<dbReference type="Pfam" id="PF12661">
    <property type="entry name" value="hEGF"/>
    <property type="match status" value="3"/>
</dbReference>
<feature type="domain" description="Laminin G" evidence="16">
    <location>
        <begin position="716"/>
        <end position="889"/>
    </location>
</feature>
<feature type="domain" description="EGF-like" evidence="17">
    <location>
        <begin position="196"/>
        <end position="232"/>
    </location>
</feature>
<dbReference type="PROSITE" id="PS00022">
    <property type="entry name" value="EGF_1"/>
    <property type="match status" value="15"/>
</dbReference>
<evidence type="ECO:0000313" key="20">
    <source>
        <dbReference type="ZFIN" id="ZDB-GENE-050208-382"/>
    </source>
</evidence>
<feature type="domain" description="EGF-like" evidence="17">
    <location>
        <begin position="891"/>
        <end position="927"/>
    </location>
</feature>
<feature type="disulfide bond" evidence="14">
    <location>
        <begin position="1189"/>
        <end position="1199"/>
    </location>
</feature>
<feature type="disulfide bond" evidence="14">
    <location>
        <begin position="146"/>
        <end position="155"/>
    </location>
</feature>
<dbReference type="GO" id="GO:0016324">
    <property type="term" value="C:apical plasma membrane"/>
    <property type="evidence" value="ECO:0007669"/>
    <property type="project" value="UniProtKB-SubCell"/>
</dbReference>
<dbReference type="PANTHER" id="PTHR12916">
    <property type="entry name" value="CYTOCHROME C OXIDASE POLYPEPTIDE VIC-2"/>
    <property type="match status" value="1"/>
</dbReference>
<dbReference type="FunFam" id="2.10.25.10:FF:000751">
    <property type="entry name" value="Crumbs family member 1, photoreceptor morphogenesis associated"/>
    <property type="match status" value="1"/>
</dbReference>
<evidence type="ECO:0000256" key="9">
    <source>
        <dbReference type="ARBA" id="ARBA00023136"/>
    </source>
</evidence>
<dbReference type="GO" id="GO:0005911">
    <property type="term" value="C:cell-cell junction"/>
    <property type="evidence" value="ECO:0007669"/>
    <property type="project" value="UniProtKB-ARBA"/>
</dbReference>
<feature type="domain" description="EGF-like" evidence="17">
    <location>
        <begin position="1222"/>
        <end position="1258"/>
    </location>
</feature>
<dbReference type="SUPFAM" id="SSF57196">
    <property type="entry name" value="EGF/Laminin"/>
    <property type="match status" value="9"/>
</dbReference>
<reference evidence="19" key="1">
    <citation type="submission" date="2025-08" db="UniProtKB">
        <authorList>
            <consortium name="RefSeq"/>
        </authorList>
    </citation>
    <scope>IDENTIFICATION</scope>
    <source>
        <strain evidence="19">Tuebingen</strain>
        <tissue evidence="19">Fibroblasts and whole tissue</tissue>
    </source>
</reference>
<dbReference type="PRINTS" id="PR00010">
    <property type="entry name" value="EGFBLOOD"/>
</dbReference>
<comment type="similarity">
    <text evidence="13">Belongs to the Crumbs protein family.</text>
</comment>
<dbReference type="CDD" id="cd00054">
    <property type="entry name" value="EGF_CA"/>
    <property type="match status" value="11"/>
</dbReference>
<keyword evidence="3" id="KW-1003">Cell membrane</keyword>
<dbReference type="GO" id="GO:0030154">
    <property type="term" value="P:cell differentiation"/>
    <property type="evidence" value="ECO:0007669"/>
    <property type="project" value="UniProtKB-ARBA"/>
</dbReference>
<keyword evidence="12" id="KW-0966">Cell projection</keyword>
<accession>A0AB32TEP1</accession>
<dbReference type="PANTHER" id="PTHR12916:SF14">
    <property type="entry name" value="CRUMBS 1, CELL POLARITY COMPLEX COMPONENT"/>
    <property type="match status" value="1"/>
</dbReference>
<evidence type="ECO:0000256" key="4">
    <source>
        <dbReference type="ARBA" id="ARBA00022536"/>
    </source>
</evidence>
<evidence type="ECO:0000256" key="8">
    <source>
        <dbReference type="ARBA" id="ARBA00022989"/>
    </source>
</evidence>
<feature type="domain" description="EGF-like" evidence="17">
    <location>
        <begin position="408"/>
        <end position="450"/>
    </location>
</feature>
<dbReference type="FunFam" id="2.10.25.10:FF:000282">
    <property type="entry name" value="Crumbs cell polarity complex component 2"/>
    <property type="match status" value="1"/>
</dbReference>
<feature type="domain" description="EGF-like" evidence="17">
    <location>
        <begin position="1278"/>
        <end position="1316"/>
    </location>
</feature>
<feature type="domain" description="EGF-like" evidence="17">
    <location>
        <begin position="312"/>
        <end position="348"/>
    </location>
</feature>
<dbReference type="FunFam" id="2.10.25.10:FF:000400">
    <property type="entry name" value="Crumbs cell polarity complex component 1"/>
    <property type="match status" value="1"/>
</dbReference>
<dbReference type="SMART" id="SM00179">
    <property type="entry name" value="EGF_CA"/>
    <property type="match status" value="14"/>
</dbReference>
<dbReference type="ZFIN" id="ZDB-GENE-050208-382">
    <property type="gene designation" value="crb1"/>
</dbReference>
<name>A0AB32TEP1_DANRE</name>
<feature type="domain" description="Laminin G" evidence="16">
    <location>
        <begin position="953"/>
        <end position="1145"/>
    </location>
</feature>
<sequence length="1428" mass="156394">MDMDLAVWGSVWLRLVACVLFVLLQWTESVTLLKTSTLCLDNPCQHQSECREALSDFLCQCQTTVPVFPSTRCDSSSTFCQLSICQGNVTCQPTGAHPGELVCQCDSGLLGQDCLSSAQLCAQGHCGDSAHCLAVRDQSPGYACICQEGYTGRSCEKEVDHCSPNPCRNRAICRSRRNGPTCFCVPGFQGQLCEIEVNECVSRPCRNGATCVDKIGHYICLCRPGYMGSSCELEIDECQSQPCLHGASCHDHINGFTCTCLAGFQGESCEINIDECRDQPCQNGALCVDEINSYRCDCSQTANFTGVDCEIPPPPCWSQPCLNSALCENQQENYTCNCWPGFEGRNCEVDVSECESNPCVNEGICMELSWKTLYGTEPLFTARYNPRLASGFICKCPPGFSGALCEQNTTACTTSPCHNGATCEDFLGSYKCICPSESQDGVLYGGRNCSEPLTGCEGHECQNGASCIPFLSEGVHGYSCICQPGYTGSYCQTLTVFSFETSRAFLHLQTPLLGAETYFNITLSFRTVLENTVLFQRGSGGVTLSLEIQETHLILDLKTDPQPNATSWTLMLPQVVSDGEWHTVEAVLGEGTLLLQLLEPCQGGQNCGTTAQVKIGALELESALLSTFVGGLDEGGSSRSFIGCMRDLLVDSQLMIPEDWLSSSAVNVVQGCSHHDRCLSGPCENHGECVNLWQGYQCKCLRPYVGQNCDEEYITARFAQQDSTSYAVFTINDEPDSETLHLSMFLRTRKDSGLLVLLANSTSDYLQMWLEKGKLTVQVNNLKTVTGERVLNDGERHFVSVTIEDGMMTLQDSDHEFEATYVQPVSIQFGDTINVGGLFDVQALTAFGGHFKGCLQDLQLNEKKLEFFPIDTSAMSYKPDRVVKVTAGCTSDDTCSKNPCQNGGICFSSWDDFTCNCPPNTSGQHCEEVSWCDLNPCPPQAICRALNQGYECISNVTFQENTTLVYQGNGLISRHLTSIVFNIRTRKRNAIVLHAESGSEFVTVSLQDGFLVLELLSGPTTSSSLSPVTLHSPRVVADGEWHVIELLMATPGSNSSHWIMVPLDEKDEPTKSDSMTGNLDFLRESVYIMLGGLGPDSGSNLIGCLSNVEIGGIVLPYYGQTEVRFPRTQEEMFNKISEEPVQTGCFGEVVCEPNPCLHGGICDDHFNLFHCFCLPGWGGDHCELNTNTCASNPCRHGYCSVQDLTYNCTCEDGYTGTNCEMKVDACAGHRCANGATCLRGFNMYSCLCTDKFTGPLCNIQIEEVPWYVVVRNIPPKLPVSICGDEQQNYTCFNGGNCSDTNMPCDCHPGFSGHWCELELDECRSNPCKNGGYCQNMVNRFQCVCEMTFAGETCEVDLNAESVTSQLLLSISLVCVVLLLVVFGVTTALVIALNRRATRGTYSPSRQEKEGSRVEMWNIVQPPPMERLI</sequence>
<feature type="disulfide bond" evidence="14">
    <location>
        <begin position="1306"/>
        <end position="1315"/>
    </location>
</feature>
<feature type="domain" description="EGF-like" evidence="17">
    <location>
        <begin position="674"/>
        <end position="710"/>
    </location>
</feature>
<feature type="disulfide bond" evidence="14">
    <location>
        <begin position="260"/>
        <end position="269"/>
    </location>
</feature>
<feature type="domain" description="EGF-like" evidence="17">
    <location>
        <begin position="1147"/>
        <end position="1183"/>
    </location>
</feature>
<dbReference type="SUPFAM" id="SSF57184">
    <property type="entry name" value="Growth factor receptor domain"/>
    <property type="match status" value="1"/>
</dbReference>
<proteinExistence type="inferred from homology"/>
<feature type="disulfide bond" evidence="14">
    <location>
        <begin position="222"/>
        <end position="231"/>
    </location>
</feature>
<dbReference type="InterPro" id="IPR013032">
    <property type="entry name" value="EGF-like_CS"/>
</dbReference>
<dbReference type="FunFam" id="2.10.25.10:FF:000575">
    <property type="entry name" value="Crumbs, isoform C"/>
    <property type="match status" value="2"/>
</dbReference>
<feature type="domain" description="EGF-like" evidence="17">
    <location>
        <begin position="1318"/>
        <end position="1354"/>
    </location>
</feature>
<comment type="caution">
    <text evidence="14">Lacks conserved residue(s) required for the propagation of feature annotation.</text>
</comment>
<dbReference type="FunFam" id="2.10.25.10:FF:000066">
    <property type="entry name" value="FAT atypical cadherin 4"/>
    <property type="match status" value="1"/>
</dbReference>
<dbReference type="GO" id="GO:0005509">
    <property type="term" value="F:calcium ion binding"/>
    <property type="evidence" value="ECO:0007669"/>
    <property type="project" value="InterPro"/>
</dbReference>
<dbReference type="CDD" id="cd00110">
    <property type="entry name" value="LamG"/>
    <property type="match status" value="3"/>
</dbReference>
<dbReference type="InterPro" id="IPR000742">
    <property type="entry name" value="EGF"/>
</dbReference>
<feature type="disulfide bond" evidence="14">
    <location>
        <begin position="917"/>
        <end position="926"/>
    </location>
</feature>
<gene>
    <name evidence="19 20" type="primary">crb1</name>
    <name evidence="19" type="synonym">si:dkey-114d20.6</name>
    <name evidence="19" type="synonym">si:dkey-114d20.7</name>
</gene>
<dbReference type="InterPro" id="IPR000152">
    <property type="entry name" value="EGF-type_Asp/Asn_hydroxyl_site"/>
</dbReference>
<dbReference type="FunFam" id="2.10.25.10:FF:000143">
    <property type="entry name" value="Protein crumbs 1"/>
    <property type="match status" value="1"/>
</dbReference>
<keyword evidence="7" id="KW-0677">Repeat</keyword>
<dbReference type="Proteomes" id="UP000000437">
    <property type="component" value="Chromosome 22"/>
</dbReference>
<feature type="disulfide bond" evidence="14">
    <location>
        <begin position="1344"/>
        <end position="1353"/>
    </location>
</feature>
<evidence type="ECO:0000256" key="12">
    <source>
        <dbReference type="ARBA" id="ARBA00023273"/>
    </source>
</evidence>
<keyword evidence="9 15" id="KW-0472">Membrane</keyword>
<evidence type="ECO:0000256" key="2">
    <source>
        <dbReference type="ARBA" id="ARBA00004316"/>
    </source>
</evidence>
<dbReference type="FunFam" id="2.60.120.200:FF:000055">
    <property type="entry name" value="Crumbs cell polarity complex component 1"/>
    <property type="match status" value="1"/>
</dbReference>
<feature type="disulfide bond" evidence="14">
    <location>
        <begin position="482"/>
        <end position="491"/>
    </location>
</feature>
<keyword evidence="11" id="KW-0325">Glycoprotein</keyword>
<dbReference type="InterPro" id="IPR001791">
    <property type="entry name" value="Laminin_G"/>
</dbReference>
<keyword evidence="10 14" id="KW-1015">Disulfide bond</keyword>
<feature type="domain" description="EGF-like" evidence="17">
    <location>
        <begin position="452"/>
        <end position="492"/>
    </location>
</feature>
<dbReference type="Gene3D" id="2.60.120.200">
    <property type="match status" value="3"/>
</dbReference>
<feature type="transmembrane region" description="Helical" evidence="15">
    <location>
        <begin position="1366"/>
        <end position="1392"/>
    </location>
</feature>
<keyword evidence="8 15" id="KW-1133">Transmembrane helix</keyword>
<evidence type="ECO:0000313" key="19">
    <source>
        <dbReference type="RefSeq" id="XP_068072421.1"/>
    </source>
</evidence>
<evidence type="ECO:0000256" key="10">
    <source>
        <dbReference type="ARBA" id="ARBA00023157"/>
    </source>
</evidence>
<dbReference type="PROSITE" id="PS01187">
    <property type="entry name" value="EGF_CA"/>
    <property type="match status" value="3"/>
</dbReference>
<dbReference type="SMART" id="SM00181">
    <property type="entry name" value="EGF"/>
    <property type="match status" value="18"/>
</dbReference>
<dbReference type="InterPro" id="IPR001881">
    <property type="entry name" value="EGF-like_Ca-bd_dom"/>
</dbReference>
<dbReference type="FunFam" id="2.10.25.10:FF:000123">
    <property type="entry name" value="Crumbs homolog 1 (Drosophila)"/>
    <property type="match status" value="2"/>
</dbReference>
<feature type="disulfide bond" evidence="14">
    <location>
        <begin position="1248"/>
        <end position="1257"/>
    </location>
</feature>
<evidence type="ECO:0000259" key="17">
    <source>
        <dbReference type="PROSITE" id="PS50026"/>
    </source>
</evidence>
<dbReference type="Pfam" id="PF00008">
    <property type="entry name" value="EGF"/>
    <property type="match status" value="7"/>
</dbReference>
<keyword evidence="18" id="KW-1185">Reference proteome</keyword>
<evidence type="ECO:0000256" key="6">
    <source>
        <dbReference type="ARBA" id="ARBA00022729"/>
    </source>
</evidence>
<feature type="disulfide bond" evidence="14">
    <location>
        <begin position="338"/>
        <end position="347"/>
    </location>
</feature>
<dbReference type="FunFam" id="2.60.120.200:FF:000252">
    <property type="entry name" value="Crumbs 1, cell polarity complex component"/>
    <property type="match status" value="1"/>
</dbReference>
<feature type="domain" description="EGF-like" evidence="17">
    <location>
        <begin position="234"/>
        <end position="270"/>
    </location>
</feature>
<feature type="domain" description="EGF-like" evidence="17">
    <location>
        <begin position="1185"/>
        <end position="1220"/>
    </location>
</feature>
<feature type="disulfide bond" evidence="14">
    <location>
        <begin position="396"/>
        <end position="405"/>
    </location>
</feature>
<feature type="domain" description="EGF-like" evidence="17">
    <location>
        <begin position="76"/>
        <end position="115"/>
    </location>
</feature>